<dbReference type="EMBL" id="JACTNZ010000007">
    <property type="protein sequence ID" value="KAG5539371.1"/>
    <property type="molecule type" value="Genomic_DNA"/>
</dbReference>
<evidence type="ECO:0000259" key="6">
    <source>
        <dbReference type="PROSITE" id="PS51999"/>
    </source>
</evidence>
<dbReference type="AlphaFoldDB" id="A0AAV6JDX2"/>
<reference evidence="7" key="1">
    <citation type="submission" date="2020-08" db="EMBL/GenBank/DDBJ databases">
        <title>Plant Genome Project.</title>
        <authorList>
            <person name="Zhang R.-G."/>
        </authorList>
    </citation>
    <scope>NUCLEOTIDE SEQUENCE</scope>
    <source>
        <strain evidence="7">WSP0</strain>
        <tissue evidence="7">Leaf</tissue>
    </source>
</reference>
<evidence type="ECO:0000256" key="4">
    <source>
        <dbReference type="PROSITE-ProRule" id="PRU01343"/>
    </source>
</evidence>
<dbReference type="InterPro" id="IPR010666">
    <property type="entry name" value="Znf_GRF"/>
</dbReference>
<dbReference type="GO" id="GO:0008270">
    <property type="term" value="F:zinc ion binding"/>
    <property type="evidence" value="ECO:0007669"/>
    <property type="project" value="UniProtKB-KW"/>
</dbReference>
<evidence type="ECO:0000313" key="8">
    <source>
        <dbReference type="Proteomes" id="UP000823749"/>
    </source>
</evidence>
<dbReference type="PANTHER" id="PTHR33248">
    <property type="entry name" value="ZINC ION-BINDING PROTEIN"/>
    <property type="match status" value="1"/>
</dbReference>
<evidence type="ECO:0000256" key="3">
    <source>
        <dbReference type="ARBA" id="ARBA00022833"/>
    </source>
</evidence>
<comment type="caution">
    <text evidence="7">The sequence shown here is derived from an EMBL/GenBank/DDBJ whole genome shotgun (WGS) entry which is preliminary data.</text>
</comment>
<protein>
    <recommendedName>
        <fullName evidence="6">GRF-type domain-containing protein</fullName>
    </recommendedName>
</protein>
<evidence type="ECO:0000256" key="5">
    <source>
        <dbReference type="SAM" id="MobiDB-lite"/>
    </source>
</evidence>
<dbReference type="PROSITE" id="PS51999">
    <property type="entry name" value="ZF_GRF"/>
    <property type="match status" value="1"/>
</dbReference>
<evidence type="ECO:0000313" key="7">
    <source>
        <dbReference type="EMBL" id="KAG5539371.1"/>
    </source>
</evidence>
<evidence type="ECO:0000256" key="1">
    <source>
        <dbReference type="ARBA" id="ARBA00022723"/>
    </source>
</evidence>
<feature type="region of interest" description="Disordered" evidence="5">
    <location>
        <begin position="204"/>
        <end position="257"/>
    </location>
</feature>
<accession>A0AAV6JDX2</accession>
<feature type="domain" description="GRF-type" evidence="6">
    <location>
        <begin position="20"/>
        <end position="62"/>
    </location>
</feature>
<dbReference type="Proteomes" id="UP000823749">
    <property type="component" value="Chromosome 7"/>
</dbReference>
<proteinExistence type="predicted"/>
<keyword evidence="1" id="KW-0479">Metal-binding</keyword>
<feature type="compositionally biased region" description="Basic and acidic residues" evidence="5">
    <location>
        <begin position="243"/>
        <end position="257"/>
    </location>
</feature>
<name>A0AAV6JDX2_9ERIC</name>
<keyword evidence="2 4" id="KW-0863">Zinc-finger</keyword>
<organism evidence="7 8">
    <name type="scientific">Rhododendron griersonianum</name>
    <dbReference type="NCBI Taxonomy" id="479676"/>
    <lineage>
        <taxon>Eukaryota</taxon>
        <taxon>Viridiplantae</taxon>
        <taxon>Streptophyta</taxon>
        <taxon>Embryophyta</taxon>
        <taxon>Tracheophyta</taxon>
        <taxon>Spermatophyta</taxon>
        <taxon>Magnoliopsida</taxon>
        <taxon>eudicotyledons</taxon>
        <taxon>Gunneridae</taxon>
        <taxon>Pentapetalae</taxon>
        <taxon>asterids</taxon>
        <taxon>Ericales</taxon>
        <taxon>Ericaceae</taxon>
        <taxon>Ericoideae</taxon>
        <taxon>Rhodoreae</taxon>
        <taxon>Rhododendron</taxon>
    </lineage>
</organism>
<keyword evidence="8" id="KW-1185">Reference proteome</keyword>
<evidence type="ECO:0000256" key="2">
    <source>
        <dbReference type="ARBA" id="ARBA00022771"/>
    </source>
</evidence>
<keyword evidence="3" id="KW-0862">Zinc</keyword>
<gene>
    <name evidence="7" type="ORF">RHGRI_019799</name>
</gene>
<sequence>MEGSSSGNNGSGDPDFEMFCFCGKPTPLRKSGTEKNPGRRFFGCANYKVHMDCGFFCWYEPSILQERADLRPMMVQTKNKGVRTVEQCESSASMTMSEEMQRTTIAMQMKIEAMQKDFDAMQMRRLYWVELAGINGLPERHSLEWVSVTNGDEDQNLCQDFRDWKSKSTIDGLIAGLTATTRGVMPNIASSPCCLPPIHAQPLGGWKEAGNSQGEGKRGGDEDGTADDEERDGEGEAAEGSAEEARRMFDRGGYGDK</sequence>
<feature type="compositionally biased region" description="Acidic residues" evidence="5">
    <location>
        <begin position="222"/>
        <end position="237"/>
    </location>
</feature>